<comment type="caution">
    <text evidence="1">The sequence shown here is derived from an EMBL/GenBank/DDBJ whole genome shotgun (WGS) entry which is preliminary data.</text>
</comment>
<evidence type="ECO:0000313" key="1">
    <source>
        <dbReference type="EMBL" id="POR52846.1"/>
    </source>
</evidence>
<gene>
    <name evidence="1" type="ORF">B0G62_104143</name>
</gene>
<name>A0A2S4MDL9_9BURK</name>
<dbReference type="Proteomes" id="UP000237381">
    <property type="component" value="Unassembled WGS sequence"/>
</dbReference>
<organism evidence="1 2">
    <name type="scientific">Paraburkholderia eburnea</name>
    <dbReference type="NCBI Taxonomy" id="1189126"/>
    <lineage>
        <taxon>Bacteria</taxon>
        <taxon>Pseudomonadati</taxon>
        <taxon>Pseudomonadota</taxon>
        <taxon>Betaproteobacteria</taxon>
        <taxon>Burkholderiales</taxon>
        <taxon>Burkholderiaceae</taxon>
        <taxon>Paraburkholderia</taxon>
    </lineage>
</organism>
<dbReference type="AlphaFoldDB" id="A0A2S4MDL9"/>
<proteinExistence type="predicted"/>
<dbReference type="EMBL" id="PQGA01000004">
    <property type="protein sequence ID" value="POR52846.1"/>
    <property type="molecule type" value="Genomic_DNA"/>
</dbReference>
<accession>A0A2S4MDL9</accession>
<keyword evidence="2" id="KW-1185">Reference proteome</keyword>
<reference evidence="1 2" key="1">
    <citation type="submission" date="2018-01" db="EMBL/GenBank/DDBJ databases">
        <title>Genomic Encyclopedia of Type Strains, Phase III (KMG-III): the genomes of soil and plant-associated and newly described type strains.</title>
        <authorList>
            <person name="Whitman W."/>
        </authorList>
    </citation>
    <scope>NUCLEOTIDE SEQUENCE [LARGE SCALE GENOMIC DNA]</scope>
    <source>
        <strain evidence="1 2">JCM 18070</strain>
    </source>
</reference>
<evidence type="ECO:0000313" key="2">
    <source>
        <dbReference type="Proteomes" id="UP000237381"/>
    </source>
</evidence>
<sequence>MRTLSVAFEKFHIRAKRPVSYPAFLTPFIHTSIKPMSLQETNCFRQSACDFLRLRILDIGIVEINADPDHRKQNGSA</sequence>
<protein>
    <submittedName>
        <fullName evidence="1">Uncharacterized protein</fullName>
    </submittedName>
</protein>